<gene>
    <name evidence="2" type="ORF">D0Z07_3826</name>
</gene>
<reference evidence="2" key="1">
    <citation type="submission" date="2019-07" db="EMBL/GenBank/DDBJ databases">
        <title>Hyphodiscus hymeniophilus genome sequencing and assembly.</title>
        <authorList>
            <person name="Kramer G."/>
            <person name="Nodwell J."/>
        </authorList>
    </citation>
    <scope>NUCLEOTIDE SEQUENCE</scope>
    <source>
        <strain evidence="2">ATCC 34498</strain>
    </source>
</reference>
<dbReference type="OrthoDB" id="5424391at2759"/>
<protein>
    <submittedName>
        <fullName evidence="2">Uncharacterized protein</fullName>
    </submittedName>
</protein>
<dbReference type="EMBL" id="VNKQ01000007">
    <property type="protein sequence ID" value="KAG0649815.1"/>
    <property type="molecule type" value="Genomic_DNA"/>
</dbReference>
<comment type="caution">
    <text evidence="2">The sequence shown here is derived from an EMBL/GenBank/DDBJ whole genome shotgun (WGS) entry which is preliminary data.</text>
</comment>
<sequence>MFRPSQNLLFRPMPSLNKFKIHPPLPLNPRESKQLLNLLTTSFRQQLDAEHGEFRKDPKLSNAQKGQEKTRRRMRSFSDSNARPTDRHMNLILTNPLFVLNTDGKALAANRDPMELFDIAVAKGMMTINYARACLNAKKHEIIQSPVPTIREGMKESGAGLKVLRWLVSSGTANNNDFLMSAPFAQILMEYLVAEGLQEVCWKWIQRGFQSIPQYFATHGEENQVLHKTLRREIVTPLYHLVKAEASGDVSLDSAYLCLSRAVGYLAGSPAGRLRDLLSGAGWYLVYESTELHSQRPPPTPSAFDSFFSLIPVLSKNPGYQLAHMSLIHPFEPSTDLALAFLRQLTRGFRQQRSKTMLTSTWDWTRQKLYWRMDVMRMQNG</sequence>
<evidence type="ECO:0000313" key="2">
    <source>
        <dbReference type="EMBL" id="KAG0649815.1"/>
    </source>
</evidence>
<keyword evidence="3" id="KW-1185">Reference proteome</keyword>
<evidence type="ECO:0000256" key="1">
    <source>
        <dbReference type="SAM" id="MobiDB-lite"/>
    </source>
</evidence>
<organism evidence="2 3">
    <name type="scientific">Hyphodiscus hymeniophilus</name>
    <dbReference type="NCBI Taxonomy" id="353542"/>
    <lineage>
        <taxon>Eukaryota</taxon>
        <taxon>Fungi</taxon>
        <taxon>Dikarya</taxon>
        <taxon>Ascomycota</taxon>
        <taxon>Pezizomycotina</taxon>
        <taxon>Leotiomycetes</taxon>
        <taxon>Helotiales</taxon>
        <taxon>Hyphodiscaceae</taxon>
        <taxon>Hyphodiscus</taxon>
    </lineage>
</organism>
<evidence type="ECO:0000313" key="3">
    <source>
        <dbReference type="Proteomes" id="UP000785200"/>
    </source>
</evidence>
<feature type="region of interest" description="Disordered" evidence="1">
    <location>
        <begin position="51"/>
        <end position="86"/>
    </location>
</feature>
<name>A0A9P7AYC2_9HELO</name>
<proteinExistence type="predicted"/>
<accession>A0A9P7AYC2</accession>
<dbReference type="Proteomes" id="UP000785200">
    <property type="component" value="Unassembled WGS sequence"/>
</dbReference>
<dbReference type="AlphaFoldDB" id="A0A9P7AYC2"/>